<dbReference type="Proteomes" id="UP000660885">
    <property type="component" value="Unassembled WGS sequence"/>
</dbReference>
<gene>
    <name evidence="1" type="ORF">JMJ56_29915</name>
</gene>
<dbReference type="RefSeq" id="WP_202835409.1">
    <property type="nucleotide sequence ID" value="NZ_JAETWB010000052.1"/>
</dbReference>
<dbReference type="EMBL" id="JAETWB010000052">
    <property type="protein sequence ID" value="MBL6082197.1"/>
    <property type="molecule type" value="Genomic_DNA"/>
</dbReference>
<reference evidence="1 2" key="1">
    <citation type="submission" date="2021-01" db="EMBL/GenBank/DDBJ databases">
        <title>Belnapia mucosa sp. nov. and Belnapia arida sp. nov., isolated from the Tabernas Desert (Almeria, Spain).</title>
        <authorList>
            <person name="Molina-Menor E."/>
            <person name="Vidal-Verdu A."/>
            <person name="Calonge A."/>
            <person name="Satari L."/>
            <person name="Pereto J."/>
            <person name="Porcar M."/>
        </authorList>
    </citation>
    <scope>NUCLEOTIDE SEQUENCE [LARGE SCALE GENOMIC DNA]</scope>
    <source>
        <strain evidence="1 2">T18</strain>
    </source>
</reference>
<organism evidence="1 2">
    <name type="scientific">Belnapia arida</name>
    <dbReference type="NCBI Taxonomy" id="2804533"/>
    <lineage>
        <taxon>Bacteria</taxon>
        <taxon>Pseudomonadati</taxon>
        <taxon>Pseudomonadota</taxon>
        <taxon>Alphaproteobacteria</taxon>
        <taxon>Acetobacterales</taxon>
        <taxon>Roseomonadaceae</taxon>
        <taxon>Belnapia</taxon>
    </lineage>
</organism>
<sequence>MFKVGQTVYHRDGKRSGTVLECDGDTVFIEQANGAELDFPFVQLSTTPPVGAKPPGAAPEVYTMANRTLTAADVTPEHVRVLGLVPVRTVQAVAALYERKPGAGRFGALDAAAKLNFIAEVTAVPYRTMREYADRPGEMGLLMGKGLADSQRRAG</sequence>
<proteinExistence type="predicted"/>
<comment type="caution">
    <text evidence="1">The sequence shown here is derived from an EMBL/GenBank/DDBJ whole genome shotgun (WGS) entry which is preliminary data.</text>
</comment>
<accession>A0ABS1UBY0</accession>
<evidence type="ECO:0000313" key="1">
    <source>
        <dbReference type="EMBL" id="MBL6082197.1"/>
    </source>
</evidence>
<protein>
    <submittedName>
        <fullName evidence="1">Uncharacterized protein</fullName>
    </submittedName>
</protein>
<name>A0ABS1UBY0_9PROT</name>
<keyword evidence="2" id="KW-1185">Reference proteome</keyword>
<evidence type="ECO:0000313" key="2">
    <source>
        <dbReference type="Proteomes" id="UP000660885"/>
    </source>
</evidence>